<evidence type="ECO:0000313" key="2">
    <source>
        <dbReference type="Proteomes" id="UP000320930"/>
    </source>
</evidence>
<keyword evidence="2" id="KW-1185">Reference proteome</keyword>
<sequence length="44" mass="5265">MSERRCGTCGKFSRDLYPVWAFRPNPEIDYDECKACHERREGVR</sequence>
<dbReference type="GeneID" id="60336907"/>
<name>A0A514TWW6_9CAUD</name>
<reference evidence="1 2" key="1">
    <citation type="submission" date="2019-06" db="EMBL/GenBank/DDBJ databases">
        <authorList>
            <person name="English H.B."/>
            <person name="Hanline L.C."/>
            <person name="Salsman M.A."/>
            <person name="Wilgus G.V."/>
            <person name="Purks T."/>
            <person name="Korey C.A."/>
            <person name="Delesalle V.A."/>
            <person name="Garlena R.A."/>
            <person name="Russell D.A."/>
            <person name="Pope W.H."/>
            <person name="Jacobs-Sera D."/>
            <person name="Hatfull G.F."/>
        </authorList>
    </citation>
    <scope>NUCLEOTIDE SEQUENCE [LARGE SCALE GENOMIC DNA]</scope>
</reference>
<dbReference type="EMBL" id="MN096355">
    <property type="protein sequence ID" value="QDK01190.1"/>
    <property type="molecule type" value="Genomic_DNA"/>
</dbReference>
<dbReference type="KEGG" id="vg:60336907"/>
<accession>A0A514TWW6</accession>
<protein>
    <submittedName>
        <fullName evidence="1">Uncharacterized protein</fullName>
    </submittedName>
</protein>
<proteinExistence type="predicted"/>
<evidence type="ECO:0000313" key="1">
    <source>
        <dbReference type="EMBL" id="QDK01190.1"/>
    </source>
</evidence>
<organism evidence="1 2">
    <name type="scientific">Mycobacterium phage Purky</name>
    <dbReference type="NCBI Taxonomy" id="2593351"/>
    <lineage>
        <taxon>Viruses</taxon>
        <taxon>Duplodnaviria</taxon>
        <taxon>Heunggongvirae</taxon>
        <taxon>Uroviricota</taxon>
        <taxon>Caudoviricetes</taxon>
        <taxon>Pclasvirinae</taxon>
        <taxon>Purkyvirus</taxon>
        <taxon>Purkyvirus purky</taxon>
    </lineage>
</organism>
<gene>
    <name evidence="1" type="primary">62</name>
    <name evidence="1" type="ORF">SEA_PURKY_62</name>
</gene>
<dbReference type="Proteomes" id="UP000320930">
    <property type="component" value="Segment"/>
</dbReference>
<dbReference type="RefSeq" id="YP_009965185.1">
    <property type="nucleotide sequence ID" value="NC_051739.1"/>
</dbReference>